<keyword evidence="1" id="KW-1133">Transmembrane helix</keyword>
<keyword evidence="1" id="KW-0472">Membrane</keyword>
<feature type="signal peptide" evidence="2">
    <location>
        <begin position="1"/>
        <end position="19"/>
    </location>
</feature>
<accession>A0AAJ7NBP4</accession>
<gene>
    <name evidence="4" type="primary">LOC108629272</name>
</gene>
<keyword evidence="3" id="KW-1185">Reference proteome</keyword>
<proteinExistence type="predicted"/>
<reference evidence="4" key="1">
    <citation type="submission" date="2025-08" db="UniProtKB">
        <authorList>
            <consortium name="RefSeq"/>
        </authorList>
    </citation>
    <scope>IDENTIFICATION</scope>
    <source>
        <tissue evidence="4">Whole body</tissue>
    </source>
</reference>
<dbReference type="AlphaFoldDB" id="A0AAJ7NBP4"/>
<evidence type="ECO:0000313" key="4">
    <source>
        <dbReference type="RefSeq" id="XP_017887332.1"/>
    </source>
</evidence>
<keyword evidence="1" id="KW-0812">Transmembrane</keyword>
<dbReference type="Gene3D" id="3.40.50.11530">
    <property type="match status" value="1"/>
</dbReference>
<dbReference type="GeneID" id="108629272"/>
<dbReference type="KEGG" id="ccal:108629272"/>
<dbReference type="RefSeq" id="XP_017887332.1">
    <property type="nucleotide sequence ID" value="XM_018031843.2"/>
</dbReference>
<name>A0AAJ7NBP4_9HYME</name>
<evidence type="ECO:0000313" key="3">
    <source>
        <dbReference type="Proteomes" id="UP000694925"/>
    </source>
</evidence>
<feature type="chain" id="PRO_5042510310" evidence="2">
    <location>
        <begin position="20"/>
        <end position="558"/>
    </location>
</feature>
<organism evidence="3 4">
    <name type="scientific">Ceratina calcarata</name>
    <dbReference type="NCBI Taxonomy" id="156304"/>
    <lineage>
        <taxon>Eukaryota</taxon>
        <taxon>Metazoa</taxon>
        <taxon>Ecdysozoa</taxon>
        <taxon>Arthropoda</taxon>
        <taxon>Hexapoda</taxon>
        <taxon>Insecta</taxon>
        <taxon>Pterygota</taxon>
        <taxon>Neoptera</taxon>
        <taxon>Endopterygota</taxon>
        <taxon>Hymenoptera</taxon>
        <taxon>Apocrita</taxon>
        <taxon>Aculeata</taxon>
        <taxon>Apoidea</taxon>
        <taxon>Anthophila</taxon>
        <taxon>Apidae</taxon>
        <taxon>Ceratina</taxon>
        <taxon>Zadontomerus</taxon>
    </lineage>
</organism>
<keyword evidence="2" id="KW-0732">Signal</keyword>
<dbReference type="Proteomes" id="UP000694925">
    <property type="component" value="Unplaced"/>
</dbReference>
<protein>
    <submittedName>
        <fullName evidence="4">Uncharacterized protein LOC108629272 isoform X1</fullName>
    </submittedName>
</protein>
<feature type="transmembrane region" description="Helical" evidence="1">
    <location>
        <begin position="282"/>
        <end position="304"/>
    </location>
</feature>
<evidence type="ECO:0000256" key="2">
    <source>
        <dbReference type="SAM" id="SignalP"/>
    </source>
</evidence>
<evidence type="ECO:0000256" key="1">
    <source>
        <dbReference type="SAM" id="Phobius"/>
    </source>
</evidence>
<sequence>MRRLVCFVMLLYYSTRSVADYSCYSDYCQNVTEFIPTPGFQCLLTRVKKGEVCRKYISDDNIQSYPENTKSNFTLRAYVSEINPGFRYTAFNLSVTGVDFQELVTYYQWMDNKNELYCRKIRFYGNETYPAPKELYISCPFANDTYENKNYRLKYIVTGERYKYRKQYMFRVPDHMFFGGDISIREYMPFVYVDISDKPVFSLHIQPLPDSYNVTMYKVWLMQYGSDWFKTFDVRTGDELRYDFSSHTGYFYFKVAPMHPTCGDYGCANSTTPLIERPSQHLLLMMVSIVWIPPMIMLILHKFYREVVLRRRRRPRCLLLYVPSRSSHTTVMRELEKYLRNCNIDVVILEINATDITGEDPEHMDTALRNADVILLAVSPPPEKPMASSIYRNANSYLLRLMDASQSRTKRYYIVQLPYCKSDDVLEEANSNVTVICLPKELPKLIKLIHGHGEYVFSASDKEFLDSLKTVKLEFFDEDPNVGKDERETENLLSSETTEVSKDCNDDSRLISTNKSEKFTLNIHDLDLLGENTNSDQTCTRNNLTNNGCAIRLDQLIT</sequence>